<feature type="region of interest" description="Disordered" evidence="8">
    <location>
        <begin position="208"/>
        <end position="232"/>
    </location>
</feature>
<dbReference type="AlphaFoldDB" id="A0A3Q3E182"/>
<reference evidence="10" key="2">
    <citation type="submission" date="2025-09" db="UniProtKB">
        <authorList>
            <consortium name="Ensembl"/>
        </authorList>
    </citation>
    <scope>IDENTIFICATION</scope>
</reference>
<organism evidence="10 11">
    <name type="scientific">Labrus bergylta</name>
    <name type="common">ballan wrasse</name>
    <dbReference type="NCBI Taxonomy" id="56723"/>
    <lineage>
        <taxon>Eukaryota</taxon>
        <taxon>Metazoa</taxon>
        <taxon>Chordata</taxon>
        <taxon>Craniata</taxon>
        <taxon>Vertebrata</taxon>
        <taxon>Euteleostomi</taxon>
        <taxon>Actinopterygii</taxon>
        <taxon>Neopterygii</taxon>
        <taxon>Teleostei</taxon>
        <taxon>Neoteleostei</taxon>
        <taxon>Acanthomorphata</taxon>
        <taxon>Eupercaria</taxon>
        <taxon>Labriformes</taxon>
        <taxon>Labridae</taxon>
        <taxon>Labrus</taxon>
    </lineage>
</organism>
<evidence type="ECO:0000313" key="11">
    <source>
        <dbReference type="Proteomes" id="UP000261660"/>
    </source>
</evidence>
<dbReference type="GO" id="GO:0097730">
    <property type="term" value="C:non-motile cilium"/>
    <property type="evidence" value="ECO:0007669"/>
    <property type="project" value="TreeGrafter"/>
</dbReference>
<evidence type="ECO:0000256" key="1">
    <source>
        <dbReference type="ARBA" id="ARBA00004114"/>
    </source>
</evidence>
<dbReference type="GO" id="GO:0005814">
    <property type="term" value="C:centriole"/>
    <property type="evidence" value="ECO:0007669"/>
    <property type="project" value="UniProtKB-SubCell"/>
</dbReference>
<feature type="domain" description="Centriolar and ciliogenesis-associated protein HYLS1 C-terminal" evidence="9">
    <location>
        <begin position="264"/>
        <end position="349"/>
    </location>
</feature>
<dbReference type="Ensembl" id="ENSLBET00000001088.1">
    <property type="protein sequence ID" value="ENSLBEP00000001010.1"/>
    <property type="gene ID" value="ENSLBEG00000000770.1"/>
</dbReference>
<keyword evidence="6" id="KW-0206">Cytoskeleton</keyword>
<dbReference type="GeneID" id="109988222"/>
<evidence type="ECO:0000256" key="4">
    <source>
        <dbReference type="ARBA" id="ARBA00022490"/>
    </source>
</evidence>
<dbReference type="OrthoDB" id="6343432at2759"/>
<keyword evidence="11" id="KW-1185">Reference proteome</keyword>
<dbReference type="InterPro" id="IPR026227">
    <property type="entry name" value="HYLS1"/>
</dbReference>
<evidence type="ECO:0000256" key="8">
    <source>
        <dbReference type="SAM" id="MobiDB-lite"/>
    </source>
</evidence>
<evidence type="ECO:0000256" key="2">
    <source>
        <dbReference type="ARBA" id="ARBA00004138"/>
    </source>
</evidence>
<name>A0A3Q3E182_9LABR</name>
<evidence type="ECO:0000313" key="10">
    <source>
        <dbReference type="Ensembl" id="ENSLBEP00000001010.1"/>
    </source>
</evidence>
<evidence type="ECO:0000256" key="6">
    <source>
        <dbReference type="ARBA" id="ARBA00023212"/>
    </source>
</evidence>
<dbReference type="CTD" id="219844"/>
<dbReference type="RefSeq" id="XP_020495300.1">
    <property type="nucleotide sequence ID" value="XM_020639644.3"/>
</dbReference>
<feature type="region of interest" description="Disordered" evidence="8">
    <location>
        <begin position="132"/>
        <end position="164"/>
    </location>
</feature>
<dbReference type="GeneTree" id="ENSGT00390000008848"/>
<feature type="compositionally biased region" description="Polar residues" evidence="8">
    <location>
        <begin position="221"/>
        <end position="230"/>
    </location>
</feature>
<comment type="subcellular location">
    <subcellularLocation>
        <location evidence="2">Cell projection</location>
        <location evidence="2">Cilium</location>
    </subcellularLocation>
    <subcellularLocation>
        <location evidence="1">Cytoplasm</location>
        <location evidence="1">Cytoskeleton</location>
        <location evidence="1">Microtubule organizing center</location>
        <location evidence="1">Centrosome</location>
        <location evidence="1">Centriole</location>
    </subcellularLocation>
</comment>
<dbReference type="Pfam" id="PF15311">
    <property type="entry name" value="HYLS1_C"/>
    <property type="match status" value="1"/>
</dbReference>
<feature type="region of interest" description="Disordered" evidence="8">
    <location>
        <begin position="50"/>
        <end position="69"/>
    </location>
</feature>
<dbReference type="Proteomes" id="UP000261660">
    <property type="component" value="Unplaced"/>
</dbReference>
<keyword evidence="4" id="KW-0963">Cytoplasm</keyword>
<proteinExistence type="inferred from homology"/>
<dbReference type="InterPro" id="IPR027918">
    <property type="entry name" value="HYLS1_C_dom"/>
</dbReference>
<dbReference type="PRINTS" id="PR02098">
    <property type="entry name" value="HYLETHALUSS1"/>
</dbReference>
<keyword evidence="7" id="KW-0966">Cell projection</keyword>
<evidence type="ECO:0000256" key="3">
    <source>
        <dbReference type="ARBA" id="ARBA00010091"/>
    </source>
</evidence>
<evidence type="ECO:0000256" key="7">
    <source>
        <dbReference type="ARBA" id="ARBA00023273"/>
    </source>
</evidence>
<evidence type="ECO:0000259" key="9">
    <source>
        <dbReference type="Pfam" id="PF15311"/>
    </source>
</evidence>
<protein>
    <submittedName>
        <fullName evidence="10">HYLS1 centriolar and ciliogenesis associated</fullName>
    </submittedName>
</protein>
<keyword evidence="5" id="KW-0970">Cilium biogenesis/degradation</keyword>
<comment type="similarity">
    <text evidence="3">Belongs to the HYLS1 family.</text>
</comment>
<reference evidence="10" key="1">
    <citation type="submission" date="2025-08" db="UniProtKB">
        <authorList>
            <consortium name="Ensembl"/>
        </authorList>
    </citation>
    <scope>IDENTIFICATION</scope>
</reference>
<accession>A0A3Q3E182</accession>
<dbReference type="InterPro" id="IPR052319">
    <property type="entry name" value="Centriolar_ciliogenesis_assoc"/>
</dbReference>
<dbReference type="PANTHER" id="PTHR34174:SF1">
    <property type="entry name" value="CENTRIOLAR AND CILIOGENESIS-ASSOCIATED PROTEIN HYLS1"/>
    <property type="match status" value="1"/>
</dbReference>
<dbReference type="GO" id="GO:0060271">
    <property type="term" value="P:cilium assembly"/>
    <property type="evidence" value="ECO:0007669"/>
    <property type="project" value="TreeGrafter"/>
</dbReference>
<feature type="compositionally biased region" description="Polar residues" evidence="8">
    <location>
        <begin position="50"/>
        <end position="59"/>
    </location>
</feature>
<evidence type="ECO:0000256" key="5">
    <source>
        <dbReference type="ARBA" id="ARBA00022794"/>
    </source>
</evidence>
<sequence length="361" mass="41941">MSKDNLDFTEEEIQEQLELLGYKNIPKHRLREFKHDLDELIQQEEWKSLTSPTQMNSTKTHTDTCRPSPPAYTKEKISHSHFEECGEGFFINAGQAYHDRQVLTTCQNRDYRWQWGLSDSYAQHSVASKVQLPPGAPSRLQVEPDPDDTLHPLTDSYTSSPDTHGRSFIKRKVLRKHKGQTLVCDESVYSEDSVSCLEDRLAELRLSPSAQREFESENEDVSSPSETLSSEAEGISMSAFESYFRGMTRSHSDGDIRPKPKSFIRPVMNPQTVKKTDPVAKYFHYKQLWEMFKLPGETDRRVLRREIKEQLAYQPPPPKPRRVYVPNTYTVPTEKKRSALRWEIRNDLANGLLPHKFSYRF</sequence>
<dbReference type="PANTHER" id="PTHR34174">
    <property type="entry name" value="HYDROLETHALUS SYNDROME PROTEIN 1"/>
    <property type="match status" value="1"/>
</dbReference>